<feature type="domain" description="Inner centromere protein ARK-binding" evidence="9">
    <location>
        <begin position="693"/>
        <end position="738"/>
    </location>
</feature>
<sequence>MLARRGAAAQGASRTLSTQHKDAAEPQIMHAQILRNAYIVAQSQLLQLAKQMEYDVDISEWEDEMQEKMQEFWEQTRQHVDEFCARMRTQEEDKPRIAAEVVKSPRKKRDDVRFPVSPSPRPKKVADALCSDDDEEEGHDHRDVKAHDALQPPSSGAVEDTEPSDKVASSSASPPLPALTPGTGLRPKRTLGSTLRSTKKPEPKEPVQVKAPSRFRSSFLNKSLRHAMEEKQTSMSPDAALDEPSPFHDAVSEPPKEDMEPRPMRPSLAQAGGLDALRTRLEHVRRASTTPSANALSTAVADHRSTAARAPLDTHASEVPSDMGPRSEALEPAPEEPVPSSSRPIETSPAKPMDEPPNASATPPRPVSRPVSPTRSPSREGVGKVHVPPPFLQRSAASATSNIPTPTTRSPGRLREELLSPFRARAADTTPSASPTRVRPSPSRQGVSKIPSPVRKPVPALSSSSPAPIRRPASVADMRSTQQNGFGSRLKGLLGLSTSRPASVLQQSTPRPAPNKEPEVSEAMPGSFTTEAPRPAKAATPIKTKPWQSSSVSRPGMRPVSVAAMARPGSSTSVRPGTRVSSATRPMYTYDTEGKRRKLSQHPLSESTNHEERVQSEDALKSKLTTQAVRPITKQVRASNTAVRPPGTRVWSNTASRPPPPRSSAHSSHNVFQQVPTGEEDRGDVADVDLPDVASEYSDSDDETAIRKRKLEPSWTRGRELEEILLQQSTIDPDEIFGCQNVGPVPLDTMLPARKGDRRRMRHRTSSANWNGPDGLAQWEIDRYNERMGIQSASTTGL</sequence>
<feature type="compositionally biased region" description="Basic and acidic residues" evidence="8">
    <location>
        <begin position="250"/>
        <end position="263"/>
    </location>
</feature>
<keyword evidence="7" id="KW-0539">Nucleus</keyword>
<feature type="compositionally biased region" description="Low complexity" evidence="8">
    <location>
        <begin position="457"/>
        <end position="476"/>
    </location>
</feature>
<evidence type="ECO:0000256" key="2">
    <source>
        <dbReference type="ARBA" id="ARBA00004186"/>
    </source>
</evidence>
<dbReference type="AlphaFoldDB" id="A0A3G2S949"/>
<evidence type="ECO:0000256" key="4">
    <source>
        <dbReference type="ARBA" id="ARBA00022490"/>
    </source>
</evidence>
<evidence type="ECO:0000256" key="7">
    <source>
        <dbReference type="ARBA" id="ARBA00023242"/>
    </source>
</evidence>
<keyword evidence="6" id="KW-0206">Cytoskeleton</keyword>
<protein>
    <submittedName>
        <fullName evidence="10">Inner centromere protein-related protein pic1</fullName>
    </submittedName>
</protein>
<feature type="compositionally biased region" description="Polar residues" evidence="8">
    <location>
        <begin position="569"/>
        <end position="584"/>
    </location>
</feature>
<dbReference type="PANTHER" id="PTHR13142">
    <property type="entry name" value="INNER CENTROMERE PROTEIN"/>
    <property type="match status" value="1"/>
</dbReference>
<gene>
    <name evidence="10" type="primary">pic1</name>
    <name evidence="10" type="ORF">DNF11_3681</name>
</gene>
<dbReference type="PANTHER" id="PTHR13142:SF1">
    <property type="entry name" value="INNER CENTROMERE PROTEIN"/>
    <property type="match status" value="1"/>
</dbReference>
<evidence type="ECO:0000256" key="8">
    <source>
        <dbReference type="SAM" id="MobiDB-lite"/>
    </source>
</evidence>
<feature type="compositionally biased region" description="Polar residues" evidence="8">
    <location>
        <begin position="287"/>
        <end position="297"/>
    </location>
</feature>
<evidence type="ECO:0000259" key="9">
    <source>
        <dbReference type="Pfam" id="PF03941"/>
    </source>
</evidence>
<feature type="compositionally biased region" description="Basic and acidic residues" evidence="8">
    <location>
        <begin position="138"/>
        <end position="148"/>
    </location>
</feature>
<organism evidence="10 11">
    <name type="scientific">Malassezia restricta (strain ATCC 96810 / NBRC 103918 / CBS 7877)</name>
    <name type="common">Seborrheic dermatitis infection agent</name>
    <dbReference type="NCBI Taxonomy" id="425264"/>
    <lineage>
        <taxon>Eukaryota</taxon>
        <taxon>Fungi</taxon>
        <taxon>Dikarya</taxon>
        <taxon>Basidiomycota</taxon>
        <taxon>Ustilaginomycotina</taxon>
        <taxon>Malasseziomycetes</taxon>
        <taxon>Malasseziales</taxon>
        <taxon>Malasseziaceae</taxon>
        <taxon>Malassezia</taxon>
    </lineage>
</organism>
<evidence type="ECO:0000256" key="6">
    <source>
        <dbReference type="ARBA" id="ARBA00023212"/>
    </source>
</evidence>
<evidence type="ECO:0000313" key="10">
    <source>
        <dbReference type="EMBL" id="AYO44631.1"/>
    </source>
</evidence>
<feature type="region of interest" description="Disordered" evidence="8">
    <location>
        <begin position="1"/>
        <end position="23"/>
    </location>
</feature>
<proteinExistence type="inferred from homology"/>
<dbReference type="OrthoDB" id="6123at2759"/>
<dbReference type="Proteomes" id="UP000269793">
    <property type="component" value="Chromosome VII"/>
</dbReference>
<feature type="compositionally biased region" description="Polar residues" evidence="8">
    <location>
        <begin position="496"/>
        <end position="510"/>
    </location>
</feature>
<evidence type="ECO:0000256" key="1">
    <source>
        <dbReference type="ARBA" id="ARBA00004123"/>
    </source>
</evidence>
<comment type="similarity">
    <text evidence="3">Belongs to the INCENP family.</text>
</comment>
<comment type="subcellular location">
    <subcellularLocation>
        <location evidence="2">Cytoplasm</location>
        <location evidence="2">Cytoskeleton</location>
        <location evidence="2">Spindle</location>
    </subcellularLocation>
    <subcellularLocation>
        <location evidence="1">Nucleus</location>
    </subcellularLocation>
</comment>
<name>A0A3G2S949_MALR7</name>
<feature type="compositionally biased region" description="Basic and acidic residues" evidence="8">
    <location>
        <begin position="608"/>
        <end position="621"/>
    </location>
</feature>
<feature type="compositionally biased region" description="Low complexity" evidence="8">
    <location>
        <begin position="326"/>
        <end position="344"/>
    </location>
</feature>
<dbReference type="GO" id="GO:0005819">
    <property type="term" value="C:spindle"/>
    <property type="evidence" value="ECO:0007669"/>
    <property type="project" value="UniProtKB-SubCell"/>
</dbReference>
<feature type="region of interest" description="Disordered" evidence="8">
    <location>
        <begin position="89"/>
        <end position="268"/>
    </location>
</feature>
<reference evidence="10 11" key="1">
    <citation type="submission" date="2018-10" db="EMBL/GenBank/DDBJ databases">
        <title>Complete genome sequence of Malassezia restricta CBS 7877.</title>
        <authorList>
            <person name="Morand S.C."/>
            <person name="Bertignac M."/>
            <person name="Iltis A."/>
            <person name="Kolder I."/>
            <person name="Pirovano W."/>
            <person name="Jourdain R."/>
            <person name="Clavaud C."/>
        </authorList>
    </citation>
    <scope>NUCLEOTIDE SEQUENCE [LARGE SCALE GENOMIC DNA]</scope>
    <source>
        <strain evidence="10 11">CBS 7877</strain>
    </source>
</reference>
<keyword evidence="5" id="KW-0159">Chromosome partition</keyword>
<dbReference type="GO" id="GO:0007059">
    <property type="term" value="P:chromosome segregation"/>
    <property type="evidence" value="ECO:0007669"/>
    <property type="project" value="UniProtKB-KW"/>
</dbReference>
<accession>A0A3G2S949</accession>
<keyword evidence="4" id="KW-0963">Cytoplasm</keyword>
<dbReference type="STRING" id="425264.A0A3G2S949"/>
<dbReference type="VEuPathDB" id="FungiDB:DNF11_3681"/>
<dbReference type="EMBL" id="CP033154">
    <property type="protein sequence ID" value="AYO44631.1"/>
    <property type="molecule type" value="Genomic_DNA"/>
</dbReference>
<feature type="compositionally biased region" description="Low complexity" evidence="8">
    <location>
        <begin position="168"/>
        <end position="185"/>
    </location>
</feature>
<feature type="compositionally biased region" description="Low complexity" evidence="8">
    <location>
        <begin position="1"/>
        <end position="12"/>
    </location>
</feature>
<dbReference type="InterPro" id="IPR005635">
    <property type="entry name" value="Inner_centromere_prot_ARK-bd"/>
</dbReference>
<evidence type="ECO:0000313" key="11">
    <source>
        <dbReference type="Proteomes" id="UP000269793"/>
    </source>
</evidence>
<dbReference type="GO" id="GO:0005634">
    <property type="term" value="C:nucleus"/>
    <property type="evidence" value="ECO:0007669"/>
    <property type="project" value="UniProtKB-SubCell"/>
</dbReference>
<feature type="region of interest" description="Disordered" evidence="8">
    <location>
        <begin position="282"/>
        <end position="685"/>
    </location>
</feature>
<evidence type="ECO:0000256" key="5">
    <source>
        <dbReference type="ARBA" id="ARBA00022829"/>
    </source>
</evidence>
<evidence type="ECO:0000256" key="3">
    <source>
        <dbReference type="ARBA" id="ARBA00010042"/>
    </source>
</evidence>
<keyword evidence="11" id="KW-1185">Reference proteome</keyword>
<dbReference type="Pfam" id="PF03941">
    <property type="entry name" value="INCENP_ARK-bind"/>
    <property type="match status" value="1"/>
</dbReference>
<feature type="compositionally biased region" description="Polar residues" evidence="8">
    <location>
        <begin position="395"/>
        <end position="410"/>
    </location>
</feature>